<keyword evidence="2" id="KW-0732">Signal</keyword>
<feature type="signal peptide" evidence="2">
    <location>
        <begin position="1"/>
        <end position="17"/>
    </location>
</feature>
<feature type="chain" id="PRO_5012351027" evidence="2">
    <location>
        <begin position="18"/>
        <end position="114"/>
    </location>
</feature>
<sequence>MKLSTLLAATAVSPAAGAKTANKPAEPKTRPETTTTAPAPTNTARPDAENAHVHTHRFLRCFRTAFPPAIVYGDAPGLEGRILVTILRVRQPVSELEICGGCQRTLSDQILLLS</sequence>
<reference evidence="3 4" key="1">
    <citation type="submission" date="2016-10" db="EMBL/GenBank/DDBJ databases">
        <authorList>
            <person name="Varghese N."/>
        </authorList>
    </citation>
    <scope>NUCLEOTIDE SEQUENCE [LARGE SCALE GENOMIC DNA]</scope>
</reference>
<feature type="compositionally biased region" description="Low complexity" evidence="1">
    <location>
        <begin position="32"/>
        <end position="45"/>
    </location>
</feature>
<proteinExistence type="predicted"/>
<accession>A0A1Y6LCF6</accession>
<gene>
    <name evidence="3" type="ORF">ZT1A5_G3562</name>
</gene>
<feature type="region of interest" description="Disordered" evidence="1">
    <location>
        <begin position="14"/>
        <end position="50"/>
    </location>
</feature>
<evidence type="ECO:0000256" key="1">
    <source>
        <dbReference type="SAM" id="MobiDB-lite"/>
    </source>
</evidence>
<dbReference type="AlphaFoldDB" id="A0A1Y6LCF6"/>
<organism evidence="3 4">
    <name type="scientific">Zymoseptoria tritici ST99CH_1A5</name>
    <dbReference type="NCBI Taxonomy" id="1276529"/>
    <lineage>
        <taxon>Eukaryota</taxon>
        <taxon>Fungi</taxon>
        <taxon>Dikarya</taxon>
        <taxon>Ascomycota</taxon>
        <taxon>Pezizomycotina</taxon>
        <taxon>Dothideomycetes</taxon>
        <taxon>Dothideomycetidae</taxon>
        <taxon>Mycosphaerellales</taxon>
        <taxon>Mycosphaerellaceae</taxon>
        <taxon>Zymoseptoria</taxon>
    </lineage>
</organism>
<dbReference type="Proteomes" id="UP000215453">
    <property type="component" value="Chromosome 3"/>
</dbReference>
<evidence type="ECO:0000313" key="3">
    <source>
        <dbReference type="EMBL" id="SMY22123.1"/>
    </source>
</evidence>
<dbReference type="EMBL" id="LT882678">
    <property type="protein sequence ID" value="SMY22123.1"/>
    <property type="molecule type" value="Genomic_DNA"/>
</dbReference>
<evidence type="ECO:0000313" key="4">
    <source>
        <dbReference type="Proteomes" id="UP000215453"/>
    </source>
</evidence>
<name>A0A1Y6LCF6_ZYMTR</name>
<protein>
    <submittedName>
        <fullName evidence="3">Uncharacterized protein</fullName>
    </submittedName>
</protein>
<evidence type="ECO:0000256" key="2">
    <source>
        <dbReference type="SAM" id="SignalP"/>
    </source>
</evidence>